<evidence type="ECO:0000256" key="5">
    <source>
        <dbReference type="ARBA" id="ARBA00023065"/>
    </source>
</evidence>
<dbReference type="GO" id="GO:0005254">
    <property type="term" value="F:chloride channel activity"/>
    <property type="evidence" value="ECO:0007669"/>
    <property type="project" value="UniProtKB-KW"/>
</dbReference>
<dbReference type="PANTHER" id="PTHR43427">
    <property type="entry name" value="CHLORIDE CHANNEL PROTEIN CLC-E"/>
    <property type="match status" value="1"/>
</dbReference>
<keyword evidence="9" id="KW-0407">Ion channel</keyword>
<evidence type="ECO:0000256" key="3">
    <source>
        <dbReference type="ARBA" id="ARBA00022692"/>
    </source>
</evidence>
<comment type="subcellular location">
    <subcellularLocation>
        <location evidence="1">Membrane</location>
        <topology evidence="1">Multi-pass membrane protein</topology>
    </subcellularLocation>
</comment>
<feature type="transmembrane region" description="Helical" evidence="10">
    <location>
        <begin position="208"/>
        <end position="233"/>
    </location>
</feature>
<dbReference type="Gene3D" id="1.10.3080.10">
    <property type="entry name" value="Clc chloride channel"/>
    <property type="match status" value="1"/>
</dbReference>
<feature type="transmembrane region" description="Helical" evidence="10">
    <location>
        <begin position="112"/>
        <end position="133"/>
    </location>
</feature>
<dbReference type="SUPFAM" id="SSF81340">
    <property type="entry name" value="Clc chloride channel"/>
    <property type="match status" value="1"/>
</dbReference>
<evidence type="ECO:0000256" key="7">
    <source>
        <dbReference type="ARBA" id="ARBA00023173"/>
    </source>
</evidence>
<protein>
    <recommendedName>
        <fullName evidence="12">CBS domain-containing protein</fullName>
    </recommendedName>
</protein>
<evidence type="ECO:0000256" key="9">
    <source>
        <dbReference type="ARBA" id="ARBA00023303"/>
    </source>
</evidence>
<gene>
    <name evidence="11" type="ORF">METZ01_LOCUS13001</name>
</gene>
<dbReference type="InterPro" id="IPR001807">
    <property type="entry name" value="ClC"/>
</dbReference>
<keyword evidence="5" id="KW-0406">Ion transport</keyword>
<name>A0A381P0S4_9ZZZZ</name>
<feature type="transmembrane region" description="Helical" evidence="10">
    <location>
        <begin position="409"/>
        <end position="432"/>
    </location>
</feature>
<dbReference type="AlphaFoldDB" id="A0A381P0S4"/>
<evidence type="ECO:0000256" key="4">
    <source>
        <dbReference type="ARBA" id="ARBA00022989"/>
    </source>
</evidence>
<dbReference type="EMBL" id="UINC01000721">
    <property type="protein sequence ID" value="SUZ60147.1"/>
    <property type="molecule type" value="Genomic_DNA"/>
</dbReference>
<sequence length="634" mass="67411">MPPIFIAQNYLSAFSEGFEKHTRLYSLRPLPNSNPLTRMPKKTVRITPLRLFSLKNFRRSLSHENALPQLTLLAILVGVITAFVMILFRSFIEVGADSLFGINSENFEMLDIVVRFLSPIIGATLIGVLLFRLPSNKRETGVAHVMSKLSEYQTRLPVINALVQFFAGGIALVAGLSGGREGPAIHLGATGASVLGSTLKLPYNSIRILVACGAAAAIASSFNTPIAGVIFAMEVVVMEYSIATFIPVIISAVTGAVLVRAVFGSVAAFTVPPVDLTGPTELPYIIAAGFVIGCFAALFVQLVELFARSKISSYWVRASIAGVLTGCVGLVIPQALGIGYDTVDLILAEQYTVSLLITFLVAKLVVTAGCVGLGIPLGVIGPSLVIGATLGALAGTVGGALMPASASPISLYVLLGMTAMMAAILQAPLFSLMAVLELTANPNIILPAMLIIVVATMTMSQVFRKKSVFTSRLSALGLGYPPAPMTQYLLRTGVESLMTRNFLVLDPETNINELRQALESHAVAGKPFPEWIIVESEPTGETSILRGKEALNASNSNFGSPPKLDEMPQLKRDLPHISVRSTLAEALWSLEQTESETLCVRELTNATVGPIVGVLSRRHIVNHSALTQGPPISP</sequence>
<dbReference type="GO" id="GO:0034707">
    <property type="term" value="C:chloride channel complex"/>
    <property type="evidence" value="ECO:0007669"/>
    <property type="project" value="UniProtKB-KW"/>
</dbReference>
<dbReference type="PRINTS" id="PR00762">
    <property type="entry name" value="CLCHANNEL"/>
</dbReference>
<dbReference type="InterPro" id="IPR050368">
    <property type="entry name" value="ClC-type_chloride_channel"/>
</dbReference>
<dbReference type="PANTHER" id="PTHR43427:SF6">
    <property type="entry name" value="CHLORIDE CHANNEL PROTEIN CLC-E"/>
    <property type="match status" value="1"/>
</dbReference>
<evidence type="ECO:0000313" key="11">
    <source>
        <dbReference type="EMBL" id="SUZ60147.1"/>
    </source>
</evidence>
<reference evidence="11" key="1">
    <citation type="submission" date="2018-05" db="EMBL/GenBank/DDBJ databases">
        <authorList>
            <person name="Lanie J.A."/>
            <person name="Ng W.-L."/>
            <person name="Kazmierczak K.M."/>
            <person name="Andrzejewski T.M."/>
            <person name="Davidsen T.M."/>
            <person name="Wayne K.J."/>
            <person name="Tettelin H."/>
            <person name="Glass J.I."/>
            <person name="Rusch D."/>
            <person name="Podicherti R."/>
            <person name="Tsui H.-C.T."/>
            <person name="Winkler M.E."/>
        </authorList>
    </citation>
    <scope>NUCLEOTIDE SEQUENCE</scope>
</reference>
<feature type="transmembrane region" description="Helical" evidence="10">
    <location>
        <begin position="154"/>
        <end position="176"/>
    </location>
</feature>
<dbReference type="InterPro" id="IPR014743">
    <property type="entry name" value="Cl-channel_core"/>
</dbReference>
<keyword evidence="8" id="KW-0868">Chloride</keyword>
<accession>A0A381P0S4</accession>
<keyword evidence="3 10" id="KW-0812">Transmembrane</keyword>
<dbReference type="Pfam" id="PF00654">
    <property type="entry name" value="Voltage_CLC"/>
    <property type="match status" value="1"/>
</dbReference>
<feature type="transmembrane region" description="Helical" evidence="10">
    <location>
        <begin position="314"/>
        <end position="336"/>
    </location>
</feature>
<keyword evidence="7" id="KW-0869">Chloride channel</keyword>
<feature type="transmembrane region" description="Helical" evidence="10">
    <location>
        <begin position="282"/>
        <end position="302"/>
    </location>
</feature>
<keyword evidence="2" id="KW-0813">Transport</keyword>
<keyword evidence="6 10" id="KW-0472">Membrane</keyword>
<feature type="transmembrane region" description="Helical" evidence="10">
    <location>
        <begin position="70"/>
        <end position="92"/>
    </location>
</feature>
<feature type="transmembrane region" description="Helical" evidence="10">
    <location>
        <begin position="245"/>
        <end position="270"/>
    </location>
</feature>
<evidence type="ECO:0000256" key="10">
    <source>
        <dbReference type="SAM" id="Phobius"/>
    </source>
</evidence>
<feature type="transmembrane region" description="Helical" evidence="10">
    <location>
        <begin position="444"/>
        <end position="463"/>
    </location>
</feature>
<evidence type="ECO:0000256" key="8">
    <source>
        <dbReference type="ARBA" id="ARBA00023214"/>
    </source>
</evidence>
<feature type="transmembrane region" description="Helical" evidence="10">
    <location>
        <begin position="384"/>
        <end position="403"/>
    </location>
</feature>
<feature type="transmembrane region" description="Helical" evidence="10">
    <location>
        <begin position="356"/>
        <end position="377"/>
    </location>
</feature>
<organism evidence="11">
    <name type="scientific">marine metagenome</name>
    <dbReference type="NCBI Taxonomy" id="408172"/>
    <lineage>
        <taxon>unclassified sequences</taxon>
        <taxon>metagenomes</taxon>
        <taxon>ecological metagenomes</taxon>
    </lineage>
</organism>
<evidence type="ECO:0000256" key="6">
    <source>
        <dbReference type="ARBA" id="ARBA00023136"/>
    </source>
</evidence>
<keyword evidence="4 10" id="KW-1133">Transmembrane helix</keyword>
<evidence type="ECO:0008006" key="12">
    <source>
        <dbReference type="Google" id="ProtNLM"/>
    </source>
</evidence>
<dbReference type="CDD" id="cd00400">
    <property type="entry name" value="Voltage_gated_ClC"/>
    <property type="match status" value="1"/>
</dbReference>
<proteinExistence type="predicted"/>
<evidence type="ECO:0000256" key="2">
    <source>
        <dbReference type="ARBA" id="ARBA00022448"/>
    </source>
</evidence>
<evidence type="ECO:0000256" key="1">
    <source>
        <dbReference type="ARBA" id="ARBA00004141"/>
    </source>
</evidence>